<feature type="domain" description="Response regulatory" evidence="5">
    <location>
        <begin position="2"/>
        <end position="118"/>
    </location>
</feature>
<dbReference type="InterPro" id="IPR001789">
    <property type="entry name" value="Sig_transdc_resp-reg_receiver"/>
</dbReference>
<dbReference type="RefSeq" id="WP_353294876.1">
    <property type="nucleotide sequence ID" value="NZ_BAABWH010000004.1"/>
</dbReference>
<dbReference type="PROSITE" id="PS50110">
    <property type="entry name" value="RESPONSE_REGULATORY"/>
    <property type="match status" value="1"/>
</dbReference>
<dbReference type="InterPro" id="IPR036388">
    <property type="entry name" value="WH-like_DNA-bd_sf"/>
</dbReference>
<reference evidence="6 7" key="1">
    <citation type="submission" date="2024-04" db="EMBL/GenBank/DDBJ databases">
        <title>Draft genome sequence of Thalassolituus maritimus NBRC 116585.</title>
        <authorList>
            <person name="Miyakawa T."/>
            <person name="Kusuya Y."/>
            <person name="Miura T."/>
        </authorList>
    </citation>
    <scope>NUCLEOTIDE SEQUENCE [LARGE SCALE GENOMIC DNA]</scope>
    <source>
        <strain evidence="6 7">5NW40-0001</strain>
    </source>
</reference>
<dbReference type="InterPro" id="IPR051015">
    <property type="entry name" value="EvgA-like"/>
</dbReference>
<dbReference type="SUPFAM" id="SSF52172">
    <property type="entry name" value="CheY-like"/>
    <property type="match status" value="1"/>
</dbReference>
<dbReference type="Gene3D" id="1.10.10.10">
    <property type="entry name" value="Winged helix-like DNA-binding domain superfamily/Winged helix DNA-binding domain"/>
    <property type="match status" value="1"/>
</dbReference>
<dbReference type="InterPro" id="IPR058245">
    <property type="entry name" value="NreC/VraR/RcsB-like_REC"/>
</dbReference>
<accession>A0ABQ0A068</accession>
<keyword evidence="7" id="KW-1185">Reference proteome</keyword>
<dbReference type="InterPro" id="IPR000792">
    <property type="entry name" value="Tscrpt_reg_LuxR_C"/>
</dbReference>
<dbReference type="PANTHER" id="PTHR45566:SF1">
    <property type="entry name" value="HTH-TYPE TRANSCRIPTIONAL REGULATOR YHJB-RELATED"/>
    <property type="match status" value="1"/>
</dbReference>
<dbReference type="Pfam" id="PF00072">
    <property type="entry name" value="Response_reg"/>
    <property type="match status" value="1"/>
</dbReference>
<dbReference type="Proteomes" id="UP001481413">
    <property type="component" value="Unassembled WGS sequence"/>
</dbReference>
<dbReference type="InterPro" id="IPR016032">
    <property type="entry name" value="Sig_transdc_resp-reg_C-effctor"/>
</dbReference>
<dbReference type="Pfam" id="PF00196">
    <property type="entry name" value="GerE"/>
    <property type="match status" value="1"/>
</dbReference>
<dbReference type="PROSITE" id="PS50043">
    <property type="entry name" value="HTH_LUXR_2"/>
    <property type="match status" value="1"/>
</dbReference>
<feature type="modified residue" description="4-aspartylphosphate" evidence="3">
    <location>
        <position position="53"/>
    </location>
</feature>
<evidence type="ECO:0000256" key="3">
    <source>
        <dbReference type="PROSITE-ProRule" id="PRU00169"/>
    </source>
</evidence>
<proteinExistence type="predicted"/>
<protein>
    <submittedName>
        <fullName evidence="6">Response regulator</fullName>
    </submittedName>
</protein>
<evidence type="ECO:0000259" key="4">
    <source>
        <dbReference type="PROSITE" id="PS50043"/>
    </source>
</evidence>
<evidence type="ECO:0000313" key="6">
    <source>
        <dbReference type="EMBL" id="GAA6145794.1"/>
    </source>
</evidence>
<keyword evidence="1 3" id="KW-0597">Phosphoprotein</keyword>
<dbReference type="EMBL" id="BAABWH010000004">
    <property type="protein sequence ID" value="GAA6145794.1"/>
    <property type="molecule type" value="Genomic_DNA"/>
</dbReference>
<evidence type="ECO:0000313" key="7">
    <source>
        <dbReference type="Proteomes" id="UP001481413"/>
    </source>
</evidence>
<dbReference type="SMART" id="SM00421">
    <property type="entry name" value="HTH_LUXR"/>
    <property type="match status" value="1"/>
</dbReference>
<keyword evidence="2" id="KW-0238">DNA-binding</keyword>
<dbReference type="InterPro" id="IPR011006">
    <property type="entry name" value="CheY-like_superfamily"/>
</dbReference>
<dbReference type="PANTHER" id="PTHR45566">
    <property type="entry name" value="HTH-TYPE TRANSCRIPTIONAL REGULATOR YHJB-RELATED"/>
    <property type="match status" value="1"/>
</dbReference>
<dbReference type="PRINTS" id="PR00038">
    <property type="entry name" value="HTHLUXR"/>
</dbReference>
<feature type="domain" description="HTH luxR-type" evidence="4">
    <location>
        <begin position="135"/>
        <end position="200"/>
    </location>
</feature>
<comment type="caution">
    <text evidence="6">The sequence shown here is derived from an EMBL/GenBank/DDBJ whole genome shotgun (WGS) entry which is preliminary data.</text>
</comment>
<gene>
    <name evidence="6" type="ORF">NBRC116585_19120</name>
</gene>
<sequence length="201" mass="22190">MKIYLIDDHQMFAEAMKSSLEAADARLNITVFSNAHDALFQIRNHSPDLIILDLEMEGMTGTDLLKVLPQHGKRIPVLVCSGNITPVTIRDIAHAGAGGYLRKSESIQDVRKAIELVANGSAFPENFQPDNESGEAHSTHPLSPRQQAILTLMKSGMNNSEIADALYLSPNTIKTHVRLMYNTLNVNSRIECLNKARTLSL</sequence>
<evidence type="ECO:0000256" key="2">
    <source>
        <dbReference type="ARBA" id="ARBA00023125"/>
    </source>
</evidence>
<evidence type="ECO:0000259" key="5">
    <source>
        <dbReference type="PROSITE" id="PS50110"/>
    </source>
</evidence>
<dbReference type="CDD" id="cd06170">
    <property type="entry name" value="LuxR_C_like"/>
    <property type="match status" value="1"/>
</dbReference>
<dbReference type="CDD" id="cd17535">
    <property type="entry name" value="REC_NarL-like"/>
    <property type="match status" value="1"/>
</dbReference>
<name>A0ABQ0A068_9GAMM</name>
<organism evidence="6 7">
    <name type="scientific">Thalassolituus maritimus</name>
    <dbReference type="NCBI Taxonomy" id="484498"/>
    <lineage>
        <taxon>Bacteria</taxon>
        <taxon>Pseudomonadati</taxon>
        <taxon>Pseudomonadota</taxon>
        <taxon>Gammaproteobacteria</taxon>
        <taxon>Oceanospirillales</taxon>
        <taxon>Oceanospirillaceae</taxon>
        <taxon>Thalassolituus</taxon>
    </lineage>
</organism>
<dbReference type="SMART" id="SM00448">
    <property type="entry name" value="REC"/>
    <property type="match status" value="1"/>
</dbReference>
<dbReference type="Gene3D" id="3.40.50.2300">
    <property type="match status" value="1"/>
</dbReference>
<evidence type="ECO:0000256" key="1">
    <source>
        <dbReference type="ARBA" id="ARBA00022553"/>
    </source>
</evidence>
<dbReference type="SUPFAM" id="SSF46894">
    <property type="entry name" value="C-terminal effector domain of the bipartite response regulators"/>
    <property type="match status" value="1"/>
</dbReference>